<gene>
    <name evidence="3" type="ORF">FLB_14070</name>
</gene>
<feature type="transmembrane region" description="Helical" evidence="1">
    <location>
        <begin position="72"/>
        <end position="91"/>
    </location>
</feature>
<dbReference type="AlphaFoldDB" id="A0A199XSU9"/>
<keyword evidence="1" id="KW-0812">Transmembrane</keyword>
<dbReference type="EMBL" id="JMTM01000035">
    <property type="protein sequence ID" value="OAZ04409.1"/>
    <property type="molecule type" value="Genomic_DNA"/>
</dbReference>
<feature type="transmembrane region" description="Helical" evidence="1">
    <location>
        <begin position="33"/>
        <end position="52"/>
    </location>
</feature>
<comment type="caution">
    <text evidence="3">The sequence shown here is derived from an EMBL/GenBank/DDBJ whole genome shotgun (WGS) entry which is preliminary data.</text>
</comment>
<sequence>MEIKQNQYDSFLDRTQEERYEIAFKRVQKIKGFYVHLIVYVLVNIGLIALRARHLDSLDNNFWSWQTLNTAFFWGIGLIAHGASVFGKDLFLGKDWEKRKMEEFLKEEDEKQQQWK</sequence>
<keyword evidence="4" id="KW-1185">Reference proteome</keyword>
<keyword evidence="1" id="KW-1133">Transmembrane helix</keyword>
<proteinExistence type="predicted"/>
<dbReference type="Pfam" id="PF13239">
    <property type="entry name" value="2TM"/>
    <property type="match status" value="1"/>
</dbReference>
<feature type="domain" description="2TM" evidence="2">
    <location>
        <begin position="23"/>
        <end position="105"/>
    </location>
</feature>
<accession>A0A199XSU9</accession>
<evidence type="ECO:0000259" key="2">
    <source>
        <dbReference type="Pfam" id="PF13239"/>
    </source>
</evidence>
<evidence type="ECO:0000313" key="4">
    <source>
        <dbReference type="Proteomes" id="UP000093807"/>
    </source>
</evidence>
<dbReference type="Proteomes" id="UP000093807">
    <property type="component" value="Unassembled WGS sequence"/>
</dbReference>
<evidence type="ECO:0000256" key="1">
    <source>
        <dbReference type="SAM" id="Phobius"/>
    </source>
</evidence>
<reference evidence="3 4" key="1">
    <citation type="submission" date="2016-06" db="EMBL/GenBank/DDBJ databases">
        <title>Draft genome sequence of Flavobacterium succinicans strain DD5b.</title>
        <authorList>
            <person name="Poehlein A."/>
            <person name="Daniel R."/>
            <person name="Simeonova D.D."/>
        </authorList>
    </citation>
    <scope>NUCLEOTIDE SEQUENCE [LARGE SCALE GENOMIC DNA]</scope>
    <source>
        <strain evidence="3 4">DD5b</strain>
    </source>
</reference>
<keyword evidence="1" id="KW-0472">Membrane</keyword>
<organism evidence="3 4">
    <name type="scientific">Flavobacterium succinicans</name>
    <dbReference type="NCBI Taxonomy" id="29536"/>
    <lineage>
        <taxon>Bacteria</taxon>
        <taxon>Pseudomonadati</taxon>
        <taxon>Bacteroidota</taxon>
        <taxon>Flavobacteriia</taxon>
        <taxon>Flavobacteriales</taxon>
        <taxon>Flavobacteriaceae</taxon>
        <taxon>Flavobacterium</taxon>
    </lineage>
</organism>
<dbReference type="PATRIC" id="fig|29536.5.peg.1475"/>
<dbReference type="InterPro" id="IPR025698">
    <property type="entry name" value="2TM_dom"/>
</dbReference>
<name>A0A199XSU9_9FLAO</name>
<evidence type="ECO:0000313" key="3">
    <source>
        <dbReference type="EMBL" id="OAZ04409.1"/>
    </source>
</evidence>
<protein>
    <recommendedName>
        <fullName evidence="2">2TM domain-containing protein</fullName>
    </recommendedName>
</protein>
<dbReference type="OrthoDB" id="1495672at2"/>
<dbReference type="RefSeq" id="WP_064715211.1">
    <property type="nucleotide sequence ID" value="NZ_JMTM01000035.1"/>
</dbReference>